<protein>
    <submittedName>
        <fullName evidence="1">Permease prefix domain 1-containing protein</fullName>
    </submittedName>
</protein>
<proteinExistence type="predicted"/>
<organism evidence="1 2">
    <name type="scientific">Gracilibacillus pellucidus</name>
    <dbReference type="NCBI Taxonomy" id="3095368"/>
    <lineage>
        <taxon>Bacteria</taxon>
        <taxon>Bacillati</taxon>
        <taxon>Bacillota</taxon>
        <taxon>Bacilli</taxon>
        <taxon>Bacillales</taxon>
        <taxon>Bacillaceae</taxon>
        <taxon>Gracilibacillus</taxon>
    </lineage>
</organism>
<comment type="caution">
    <text evidence="1">The sequence shown here is derived from an EMBL/GenBank/DDBJ whole genome shotgun (WGS) entry which is preliminary data.</text>
</comment>
<keyword evidence="2" id="KW-1185">Reference proteome</keyword>
<dbReference type="EMBL" id="JAWZSR010000004">
    <property type="protein sequence ID" value="MDX8046286.1"/>
    <property type="molecule type" value="Genomic_DNA"/>
</dbReference>
<reference evidence="1" key="1">
    <citation type="submission" date="2023-11" db="EMBL/GenBank/DDBJ databases">
        <title>Gracilibacillus pellucida a moderately halophilic bacterium isolated from saline soil in Xinjiang province.</title>
        <authorList>
            <person name="Zhang Z."/>
            <person name="Tan F."/>
            <person name="Wang Y."/>
            <person name="Xia M."/>
        </authorList>
    </citation>
    <scope>NUCLEOTIDE SEQUENCE</scope>
    <source>
        <strain evidence="1">S3-1-1</strain>
    </source>
</reference>
<sequence>MKIEQYVNKVISYIELNEENKKDLKKELIGHLSDKTSYYEQQGKDKESAVKQSIKDFGNAKEIGAELNEAFFPYRKQSLLLLSLLTVLFAFSLSITLFIYQDHFPLLWFILTVTSTIPICIFIYQPARSANNRLMLITLLLFLNILYFFSLFLMDGVMTNVYLYIILIILVLSCFVISITQIYLGAFYQPVSRKLTILSVQKRKAIIITNIITGIIVCGVSLLLIMGFLIFAPSVMIIFPIITIVLWLISIIGELKSEKLENMFRILKILLALLALGFITIPQFLL</sequence>
<accession>A0ACC6M5W3</accession>
<name>A0ACC6M5W3_9BACI</name>
<gene>
    <name evidence="1" type="ORF">SH601_09805</name>
</gene>
<evidence type="ECO:0000313" key="1">
    <source>
        <dbReference type="EMBL" id="MDX8046286.1"/>
    </source>
</evidence>
<dbReference type="Proteomes" id="UP001277972">
    <property type="component" value="Unassembled WGS sequence"/>
</dbReference>
<evidence type="ECO:0000313" key="2">
    <source>
        <dbReference type="Proteomes" id="UP001277972"/>
    </source>
</evidence>